<feature type="transmembrane region" description="Helical" evidence="9">
    <location>
        <begin position="6"/>
        <end position="24"/>
    </location>
</feature>
<keyword evidence="3" id="KW-0813">Transport</keyword>
<organism evidence="11 12">
    <name type="scientific">Marinobacterium aestuariivivens</name>
    <dbReference type="NCBI Taxonomy" id="1698799"/>
    <lineage>
        <taxon>Bacteria</taxon>
        <taxon>Pseudomonadati</taxon>
        <taxon>Pseudomonadota</taxon>
        <taxon>Gammaproteobacteria</taxon>
        <taxon>Oceanospirillales</taxon>
        <taxon>Oceanospirillaceae</taxon>
        <taxon>Marinobacterium</taxon>
    </lineage>
</organism>
<proteinExistence type="inferred from homology"/>
<evidence type="ECO:0000256" key="6">
    <source>
        <dbReference type="ARBA" id="ARBA00022989"/>
    </source>
</evidence>
<accession>A0ABW2A430</accession>
<feature type="transmembrane region" description="Helical" evidence="9">
    <location>
        <begin position="86"/>
        <end position="109"/>
    </location>
</feature>
<evidence type="ECO:0000256" key="1">
    <source>
        <dbReference type="ARBA" id="ARBA00004141"/>
    </source>
</evidence>
<evidence type="ECO:0000256" key="4">
    <source>
        <dbReference type="ARBA" id="ARBA00022449"/>
    </source>
</evidence>
<keyword evidence="7" id="KW-0406">Ion transport</keyword>
<keyword evidence="8 9" id="KW-0472">Membrane</keyword>
<dbReference type="InterPro" id="IPR004771">
    <property type="entry name" value="K/H_exchanger"/>
</dbReference>
<gene>
    <name evidence="11" type="ORF">ACFQDL_20340</name>
</gene>
<feature type="transmembrane region" description="Helical" evidence="9">
    <location>
        <begin position="31"/>
        <end position="49"/>
    </location>
</feature>
<dbReference type="RefSeq" id="WP_379910611.1">
    <property type="nucleotide sequence ID" value="NZ_JBHSWE010000001.1"/>
</dbReference>
<comment type="caution">
    <text evidence="11">The sequence shown here is derived from an EMBL/GenBank/DDBJ whole genome shotgun (WGS) entry which is preliminary data.</text>
</comment>
<evidence type="ECO:0000259" key="10">
    <source>
        <dbReference type="Pfam" id="PF00999"/>
    </source>
</evidence>
<feature type="transmembrane region" description="Helical" evidence="9">
    <location>
        <begin position="115"/>
        <end position="136"/>
    </location>
</feature>
<dbReference type="Proteomes" id="UP001596422">
    <property type="component" value="Unassembled WGS sequence"/>
</dbReference>
<keyword evidence="12" id="KW-1185">Reference proteome</keyword>
<keyword evidence="5 9" id="KW-0812">Transmembrane</keyword>
<comment type="similarity">
    <text evidence="2">Belongs to the monovalent cation:proton antiporter 2 (CPA2) transporter (TC 2.A.37) family.</text>
</comment>
<evidence type="ECO:0000256" key="5">
    <source>
        <dbReference type="ARBA" id="ARBA00022692"/>
    </source>
</evidence>
<evidence type="ECO:0000256" key="2">
    <source>
        <dbReference type="ARBA" id="ARBA00005551"/>
    </source>
</evidence>
<dbReference type="PANTHER" id="PTHR46157:SF4">
    <property type="entry name" value="K(+) EFFLUX ANTIPORTER 3, CHLOROPLASTIC"/>
    <property type="match status" value="1"/>
</dbReference>
<keyword evidence="6 9" id="KW-1133">Transmembrane helix</keyword>
<feature type="transmembrane region" description="Helical" evidence="9">
    <location>
        <begin position="55"/>
        <end position="74"/>
    </location>
</feature>
<reference evidence="12" key="1">
    <citation type="journal article" date="2019" name="Int. J. Syst. Evol. Microbiol.">
        <title>The Global Catalogue of Microorganisms (GCM) 10K type strain sequencing project: providing services to taxonomists for standard genome sequencing and annotation.</title>
        <authorList>
            <consortium name="The Broad Institute Genomics Platform"/>
            <consortium name="The Broad Institute Genome Sequencing Center for Infectious Disease"/>
            <person name="Wu L."/>
            <person name="Ma J."/>
        </authorList>
    </citation>
    <scope>NUCLEOTIDE SEQUENCE [LARGE SCALE GENOMIC DNA]</scope>
    <source>
        <strain evidence="12">NBRC 111756</strain>
    </source>
</reference>
<evidence type="ECO:0000256" key="9">
    <source>
        <dbReference type="SAM" id="Phobius"/>
    </source>
</evidence>
<evidence type="ECO:0000256" key="3">
    <source>
        <dbReference type="ARBA" id="ARBA00022448"/>
    </source>
</evidence>
<dbReference type="Gene3D" id="1.20.1530.20">
    <property type="match status" value="1"/>
</dbReference>
<keyword evidence="4" id="KW-0050">Antiport</keyword>
<dbReference type="InterPro" id="IPR006153">
    <property type="entry name" value="Cation/H_exchanger_TM"/>
</dbReference>
<evidence type="ECO:0000256" key="8">
    <source>
        <dbReference type="ARBA" id="ARBA00023136"/>
    </source>
</evidence>
<evidence type="ECO:0000313" key="11">
    <source>
        <dbReference type="EMBL" id="MFC6672152.1"/>
    </source>
</evidence>
<name>A0ABW2A430_9GAMM</name>
<comment type="subcellular location">
    <subcellularLocation>
        <location evidence="1">Membrane</location>
        <topology evidence="1">Multi-pass membrane protein</topology>
    </subcellularLocation>
</comment>
<dbReference type="PANTHER" id="PTHR46157">
    <property type="entry name" value="K(+) EFFLUX ANTIPORTER 3, CHLOROPLASTIC"/>
    <property type="match status" value="1"/>
</dbReference>
<feature type="transmembrane region" description="Helical" evidence="9">
    <location>
        <begin position="296"/>
        <end position="318"/>
    </location>
</feature>
<evidence type="ECO:0000313" key="12">
    <source>
        <dbReference type="Proteomes" id="UP001596422"/>
    </source>
</evidence>
<dbReference type="InterPro" id="IPR038770">
    <property type="entry name" value="Na+/solute_symporter_sf"/>
</dbReference>
<protein>
    <submittedName>
        <fullName evidence="11">Monovalent cation:proton antiporter-2 (CPA2) family protein</fullName>
    </submittedName>
</protein>
<dbReference type="EMBL" id="JBHSWE010000001">
    <property type="protein sequence ID" value="MFC6672152.1"/>
    <property type="molecule type" value="Genomic_DNA"/>
</dbReference>
<feature type="transmembrane region" description="Helical" evidence="9">
    <location>
        <begin position="148"/>
        <end position="171"/>
    </location>
</feature>
<feature type="transmembrane region" description="Helical" evidence="9">
    <location>
        <begin position="183"/>
        <end position="203"/>
    </location>
</feature>
<feature type="domain" description="Cation/H+ exchanger transmembrane" evidence="10">
    <location>
        <begin position="14"/>
        <end position="358"/>
    </location>
</feature>
<sequence length="380" mass="40144">MDAALSVQLILILTLSTVAVALFQQLRLSPILGYLTTGVLVGPSVLGWIPDSQTIQPLAELGVVLLMFTIGLEFSLPRLLAAKQLVLGLGFAQVGLTALLFAAAGGWWWDLSPGEAFIVGGALAMSSTAIVLKQLGEQMELQTHHGRVATGILLFQDLATVPMLVVLPVLAADPARLAGQLSLALAKAALVFGGLVLIGRWLLPSLLHWVASKRSLELFMLVALLLAVSAAALTGLVGLSPTLGAFMAGMLLGETLFRHQIEADIRPFRDLMLGLFFATIGMQLDMSVLFRAPLALGLILLLLLPGKAVILVPLVRLFGLSGPVAQRASLTLAQGGEFGLLLVSSALALDVLEPPLAQPLLGELSSVWRSRRCCCDMATF</sequence>
<dbReference type="NCBIfam" id="TIGR00932">
    <property type="entry name" value="2a37"/>
    <property type="match status" value="1"/>
</dbReference>
<dbReference type="Pfam" id="PF00999">
    <property type="entry name" value="Na_H_Exchanger"/>
    <property type="match status" value="1"/>
</dbReference>
<feature type="transmembrane region" description="Helical" evidence="9">
    <location>
        <begin position="215"/>
        <end position="237"/>
    </location>
</feature>
<evidence type="ECO:0000256" key="7">
    <source>
        <dbReference type="ARBA" id="ARBA00023065"/>
    </source>
</evidence>